<evidence type="ECO:0000256" key="3">
    <source>
        <dbReference type="ARBA" id="ARBA00007132"/>
    </source>
</evidence>
<name>A0A8K0JQU0_9TREE</name>
<comment type="similarity">
    <text evidence="3 9">Belongs to the TFB2 family.</text>
</comment>
<dbReference type="GO" id="GO:0005675">
    <property type="term" value="C:transcription factor TFIIH holo complex"/>
    <property type="evidence" value="ECO:0007669"/>
    <property type="project" value="TreeGrafter"/>
</dbReference>
<evidence type="ECO:0000256" key="7">
    <source>
        <dbReference type="ARBA" id="ARBA00023204"/>
    </source>
</evidence>
<proteinExistence type="inferred from homology"/>
<comment type="function">
    <text evidence="9">Component of the general transcription and DNA repair factor IIH (TFIIH) core complex which is involved in general and transcription-coupled nucleotide excision repair (NER) of damaged DNA.</text>
</comment>
<dbReference type="InterPro" id="IPR004598">
    <property type="entry name" value="TFIIH_p52/Tfb2"/>
</dbReference>
<dbReference type="GO" id="GO:0001671">
    <property type="term" value="F:ATPase activator activity"/>
    <property type="evidence" value="ECO:0007669"/>
    <property type="project" value="InterPro"/>
</dbReference>
<evidence type="ECO:0000256" key="2">
    <source>
        <dbReference type="ARBA" id="ARBA00004123"/>
    </source>
</evidence>
<comment type="subcellular location">
    <subcellularLocation>
        <location evidence="2 9">Nucleus</location>
    </subcellularLocation>
</comment>
<gene>
    <name evidence="11" type="ORF">FFLO_01202</name>
</gene>
<evidence type="ECO:0000256" key="5">
    <source>
        <dbReference type="ARBA" id="ARBA00023015"/>
    </source>
</evidence>
<evidence type="ECO:0000256" key="4">
    <source>
        <dbReference type="ARBA" id="ARBA00022763"/>
    </source>
</evidence>
<evidence type="ECO:0000313" key="12">
    <source>
        <dbReference type="Proteomes" id="UP000812966"/>
    </source>
</evidence>
<evidence type="ECO:0000256" key="8">
    <source>
        <dbReference type="ARBA" id="ARBA00023242"/>
    </source>
</evidence>
<evidence type="ECO:0000259" key="10">
    <source>
        <dbReference type="Pfam" id="PF18307"/>
    </source>
</evidence>
<keyword evidence="4 9" id="KW-0227">DNA damage</keyword>
<dbReference type="EMBL" id="JABELV010000016">
    <property type="protein sequence ID" value="KAG7567076.1"/>
    <property type="molecule type" value="Genomic_DNA"/>
</dbReference>
<dbReference type="NCBIfam" id="TIGR00625">
    <property type="entry name" value="tfb2"/>
    <property type="match status" value="1"/>
</dbReference>
<dbReference type="Pfam" id="PF18307">
    <property type="entry name" value="Tfb2_C"/>
    <property type="match status" value="1"/>
</dbReference>
<evidence type="ECO:0000256" key="9">
    <source>
        <dbReference type="RuleBase" id="RU364024"/>
    </source>
</evidence>
<keyword evidence="6 9" id="KW-0804">Transcription</keyword>
<evidence type="ECO:0000256" key="1">
    <source>
        <dbReference type="ARBA" id="ARBA00002817"/>
    </source>
</evidence>
<dbReference type="Pfam" id="PF03849">
    <property type="entry name" value="Tfb2"/>
    <property type="match status" value="1"/>
</dbReference>
<comment type="caution">
    <text evidence="11">The sequence shown here is derived from an EMBL/GenBank/DDBJ whole genome shotgun (WGS) entry which is preliminary data.</text>
</comment>
<dbReference type="PANTHER" id="PTHR13152:SF0">
    <property type="entry name" value="GENERAL TRANSCRIPTION FACTOR IIH SUBUNIT 4"/>
    <property type="match status" value="1"/>
</dbReference>
<comment type="function">
    <text evidence="1">Component of the general transcription and DNA repair factor IIH (TFIIH) core complex, which is involved in general and transcription-coupled nucleotide excision repair (NER) of damaged DNA and, when complexed to TFIIK, in RNA transcription by RNA polymerase II. In NER, TFIIH acts by opening DNA around the lesion to allow the excision of the damaged oligonucleotide and its replacement by a new DNA fragment. In transcription, TFIIH has an essential role in transcription initiation. When the pre-initiation complex (PIC) has been established, TFIIH is required for promoter opening and promoter escape. Phosphorylation of the C-terminal tail (CTD) of the largest subunit of RNA polymerase II by the kinase module TFIIK controls the initiation of transcription.</text>
</comment>
<dbReference type="GO" id="GO:0003690">
    <property type="term" value="F:double-stranded DNA binding"/>
    <property type="evidence" value="ECO:0007669"/>
    <property type="project" value="TreeGrafter"/>
</dbReference>
<evidence type="ECO:0000256" key="6">
    <source>
        <dbReference type="ARBA" id="ARBA00023163"/>
    </source>
</evidence>
<evidence type="ECO:0000313" key="11">
    <source>
        <dbReference type="EMBL" id="KAG7567076.1"/>
    </source>
</evidence>
<keyword evidence="5 9" id="KW-0805">Transcription regulation</keyword>
<dbReference type="Gene3D" id="3.30.70.2610">
    <property type="match status" value="1"/>
</dbReference>
<keyword evidence="7 9" id="KW-0234">DNA repair</keyword>
<feature type="domain" description="Transcription factor Tfb2 C-terminal" evidence="10">
    <location>
        <begin position="401"/>
        <end position="447"/>
    </location>
</feature>
<dbReference type="GO" id="GO:0006289">
    <property type="term" value="P:nucleotide-excision repair"/>
    <property type="evidence" value="ECO:0007669"/>
    <property type="project" value="InterPro"/>
</dbReference>
<sequence length="488" mass="55495">MEFLQDGKSDNFFGKLYQSEAVCLGLFRLLPPMSRQIIMNLLWMSNEMKASQLKLFLGMDPKAPNDFITTQHPLLHDLLILQSIKHKGLIYYVLHESFKKGLRGALTGGGSNQAFGVTYKPMAGGSDGSVHLDVDELVDYGDGKWEALLKYMVSSQKRAAREDETPEKRVLDLLLQCGLMERVYDDHHYLTDLLKITSKGFQFLLEDRSAQIWQILMYYIQQGMVSSLFFLFPVLKLLFSLSNMQLGRAYDASRLPSVQRRVLDELEAFGLIYKRANVPTGKHDQFYPTRLATNLCSGNVASGGDGAMGGAGETRKGFLVLETNYKIYAYTSNELEIAILNLFIDIRTRYPNLIVGRLERDTVKEAMKNGITAAQIISYLTTHAHPQMFKNNPLLPITVVDQLHLWDRERNRLDKNQAALFRFWRKDMYEDSLAYAQTIAALLWTTTSMENAGGIDKVFSGIIIVHESLSAPFKAYVDQRREDYRMTG</sequence>
<reference evidence="11" key="1">
    <citation type="submission" date="2020-04" db="EMBL/GenBank/DDBJ databases">
        <title>Analysis of mating type loci in Filobasidium floriforme.</title>
        <authorList>
            <person name="Nowrousian M."/>
        </authorList>
    </citation>
    <scope>NUCLEOTIDE SEQUENCE</scope>
    <source>
        <strain evidence="11">CBS 6242</strain>
    </source>
</reference>
<keyword evidence="8 9" id="KW-0539">Nucleus</keyword>
<dbReference type="PANTHER" id="PTHR13152">
    <property type="entry name" value="TFIIH, POLYPEPTIDE 4"/>
    <property type="match status" value="1"/>
</dbReference>
<dbReference type="InterPro" id="IPR040662">
    <property type="entry name" value="Tfb2_C"/>
</dbReference>
<dbReference type="AlphaFoldDB" id="A0A8K0JQU0"/>
<dbReference type="Proteomes" id="UP000812966">
    <property type="component" value="Unassembled WGS sequence"/>
</dbReference>
<keyword evidence="12" id="KW-1185">Reference proteome</keyword>
<protein>
    <recommendedName>
        <fullName evidence="9">RNA polymerase II transcription factor B subunit 2</fullName>
    </recommendedName>
</protein>
<dbReference type="GO" id="GO:0000439">
    <property type="term" value="C:transcription factor TFIIH core complex"/>
    <property type="evidence" value="ECO:0007669"/>
    <property type="project" value="InterPro"/>
</dbReference>
<organism evidence="11 12">
    <name type="scientific">Filobasidium floriforme</name>
    <dbReference type="NCBI Taxonomy" id="5210"/>
    <lineage>
        <taxon>Eukaryota</taxon>
        <taxon>Fungi</taxon>
        <taxon>Dikarya</taxon>
        <taxon>Basidiomycota</taxon>
        <taxon>Agaricomycotina</taxon>
        <taxon>Tremellomycetes</taxon>
        <taxon>Filobasidiales</taxon>
        <taxon>Filobasidiaceae</taxon>
        <taxon>Filobasidium</taxon>
    </lineage>
</organism>
<accession>A0A8K0JQU0</accession>